<evidence type="ECO:0000313" key="2">
    <source>
        <dbReference type="EMBL" id="BCF92384.1"/>
    </source>
</evidence>
<sequence length="54" mass="5916">MKVKLAAFVLFAISTLLFTTQSARAGEGGGGWDVCYDWDGHGIPDQCYWQSPYG</sequence>
<dbReference type="RefSeq" id="WP_180723542.1">
    <property type="nucleotide sequence ID" value="NZ_AP023175.1"/>
</dbReference>
<dbReference type="EMBL" id="AP023175">
    <property type="protein sequence ID" value="BCF92384.1"/>
    <property type="molecule type" value="Genomic_DNA"/>
</dbReference>
<evidence type="ECO:0008006" key="4">
    <source>
        <dbReference type="Google" id="ProtNLM"/>
    </source>
</evidence>
<protein>
    <recommendedName>
        <fullName evidence="4">Lipoprotein</fullName>
    </recommendedName>
</protein>
<dbReference type="AlphaFoldDB" id="A0A7I8BUJ5"/>
<dbReference type="Proteomes" id="UP000510888">
    <property type="component" value="Chromosome 2"/>
</dbReference>
<reference evidence="2 3" key="1">
    <citation type="journal article" date="2020" name="Genes (Basel)">
        <title>Genomic Comparison of Insect Gut Symbionts from Divergent Burkholderia Subclades.</title>
        <authorList>
            <person name="Takeshita K."/>
            <person name="Kikuchi Y."/>
        </authorList>
    </citation>
    <scope>NUCLEOTIDE SEQUENCE [LARGE SCALE GENOMIC DNA]</scope>
    <source>
        <strain evidence="2 3">PGU16</strain>
    </source>
</reference>
<evidence type="ECO:0000313" key="3">
    <source>
        <dbReference type="Proteomes" id="UP000510888"/>
    </source>
</evidence>
<name>A0A7I8BUJ5_9BURK</name>
<keyword evidence="1" id="KW-0732">Signal</keyword>
<proteinExistence type="predicted"/>
<dbReference type="KEGG" id="plad:PPGU16_54510"/>
<keyword evidence="3" id="KW-1185">Reference proteome</keyword>
<evidence type="ECO:0000256" key="1">
    <source>
        <dbReference type="SAM" id="SignalP"/>
    </source>
</evidence>
<feature type="chain" id="PRO_5029773714" description="Lipoprotein" evidence="1">
    <location>
        <begin position="26"/>
        <end position="54"/>
    </location>
</feature>
<accession>A0A7I8BUJ5</accession>
<organism evidence="2 3">
    <name type="scientific">Paraburkholderia largidicola</name>
    <dbReference type="NCBI Taxonomy" id="3014751"/>
    <lineage>
        <taxon>Bacteria</taxon>
        <taxon>Pseudomonadati</taxon>
        <taxon>Pseudomonadota</taxon>
        <taxon>Betaproteobacteria</taxon>
        <taxon>Burkholderiales</taxon>
        <taxon>Burkholderiaceae</taxon>
        <taxon>Paraburkholderia</taxon>
    </lineage>
</organism>
<feature type="signal peptide" evidence="1">
    <location>
        <begin position="1"/>
        <end position="25"/>
    </location>
</feature>
<gene>
    <name evidence="2" type="ORF">PPGU16_54510</name>
</gene>